<gene>
    <name evidence="3" type="ORF">ACFOWM_09555</name>
</gene>
<comment type="caution">
    <text evidence="3">The sequence shown here is derived from an EMBL/GenBank/DDBJ whole genome shotgun (WGS) entry which is preliminary data.</text>
</comment>
<keyword evidence="4" id="KW-1185">Reference proteome</keyword>
<feature type="domain" description="YMGG-like Gly-zipper" evidence="2">
    <location>
        <begin position="139"/>
        <end position="181"/>
    </location>
</feature>
<feature type="compositionally biased region" description="Low complexity" evidence="1">
    <location>
        <begin position="97"/>
        <end position="126"/>
    </location>
</feature>
<evidence type="ECO:0000259" key="2">
    <source>
        <dbReference type="Pfam" id="PF13441"/>
    </source>
</evidence>
<sequence>MKRILLMSTIAATILAACNSKKEPSLEVNKNIVFTDTAALRLANGSTDVAQPTTAVATTQPSAKPQVQTITKIVRVIEKQPAPAPVVVNTPAPPVETPKAAEPTTTAPANTGEGTTASTGNTTATTPVEAPKKPTGWSEAAKGATIGGVGGAVAGAVIGKGGKGAIIGGVIGAAGGYILGRKADKKSGRANVTTNTTP</sequence>
<evidence type="ECO:0000313" key="4">
    <source>
        <dbReference type="Proteomes" id="UP001595907"/>
    </source>
</evidence>
<reference evidence="4" key="1">
    <citation type="journal article" date="2019" name="Int. J. Syst. Evol. Microbiol.">
        <title>The Global Catalogue of Microorganisms (GCM) 10K type strain sequencing project: providing services to taxonomists for standard genome sequencing and annotation.</title>
        <authorList>
            <consortium name="The Broad Institute Genomics Platform"/>
            <consortium name="The Broad Institute Genome Sequencing Center for Infectious Disease"/>
            <person name="Wu L."/>
            <person name="Ma J."/>
        </authorList>
    </citation>
    <scope>NUCLEOTIDE SEQUENCE [LARGE SCALE GENOMIC DNA]</scope>
    <source>
        <strain evidence="4">CECT 8289</strain>
    </source>
</reference>
<dbReference type="InterPro" id="IPR027367">
    <property type="entry name" value="Gly-zipper_YMGG"/>
</dbReference>
<organism evidence="3 4">
    <name type="scientific">Ferruginibacter yonginensis</name>
    <dbReference type="NCBI Taxonomy" id="1310416"/>
    <lineage>
        <taxon>Bacteria</taxon>
        <taxon>Pseudomonadati</taxon>
        <taxon>Bacteroidota</taxon>
        <taxon>Chitinophagia</taxon>
        <taxon>Chitinophagales</taxon>
        <taxon>Chitinophagaceae</taxon>
        <taxon>Ferruginibacter</taxon>
    </lineage>
</organism>
<dbReference type="EMBL" id="JBHSCZ010000002">
    <property type="protein sequence ID" value="MFC4263124.1"/>
    <property type="molecule type" value="Genomic_DNA"/>
</dbReference>
<evidence type="ECO:0000256" key="1">
    <source>
        <dbReference type="SAM" id="MobiDB-lite"/>
    </source>
</evidence>
<dbReference type="Pfam" id="PF13441">
    <property type="entry name" value="Gly-zipper_YMGG"/>
    <property type="match status" value="1"/>
</dbReference>
<dbReference type="Proteomes" id="UP001595907">
    <property type="component" value="Unassembled WGS sequence"/>
</dbReference>
<evidence type="ECO:0000313" key="3">
    <source>
        <dbReference type="EMBL" id="MFC4263124.1"/>
    </source>
</evidence>
<feature type="region of interest" description="Disordered" evidence="1">
    <location>
        <begin position="85"/>
        <end position="139"/>
    </location>
</feature>
<dbReference type="RefSeq" id="WP_379709259.1">
    <property type="nucleotide sequence ID" value="NZ_JBHSCZ010000002.1"/>
</dbReference>
<protein>
    <submittedName>
        <fullName evidence="3">YMGG-like glycine zipper-containing protein</fullName>
    </submittedName>
</protein>
<dbReference type="PROSITE" id="PS51257">
    <property type="entry name" value="PROKAR_LIPOPROTEIN"/>
    <property type="match status" value="1"/>
</dbReference>
<accession>A0ABV8QSQ2</accession>
<proteinExistence type="predicted"/>
<name>A0ABV8QSQ2_9BACT</name>